<accession>A0A9P3G3Z1</accession>
<dbReference type="AlphaFoldDB" id="A0A9P3G3Z1"/>
<dbReference type="OrthoDB" id="3354175at2759"/>
<organism evidence="2 3">
    <name type="scientific">Phanerochaete sordida</name>
    <dbReference type="NCBI Taxonomy" id="48140"/>
    <lineage>
        <taxon>Eukaryota</taxon>
        <taxon>Fungi</taxon>
        <taxon>Dikarya</taxon>
        <taxon>Basidiomycota</taxon>
        <taxon>Agaricomycotina</taxon>
        <taxon>Agaricomycetes</taxon>
        <taxon>Polyporales</taxon>
        <taxon>Phanerochaetaceae</taxon>
        <taxon>Phanerochaete</taxon>
    </lineage>
</organism>
<feature type="transmembrane region" description="Helical" evidence="1">
    <location>
        <begin position="213"/>
        <end position="235"/>
    </location>
</feature>
<feature type="transmembrane region" description="Helical" evidence="1">
    <location>
        <begin position="49"/>
        <end position="67"/>
    </location>
</feature>
<evidence type="ECO:0000313" key="3">
    <source>
        <dbReference type="Proteomes" id="UP000703269"/>
    </source>
</evidence>
<evidence type="ECO:0000256" key="1">
    <source>
        <dbReference type="SAM" id="Phobius"/>
    </source>
</evidence>
<feature type="transmembrane region" description="Helical" evidence="1">
    <location>
        <begin position="20"/>
        <end position="37"/>
    </location>
</feature>
<feature type="transmembrane region" description="Helical" evidence="1">
    <location>
        <begin position="130"/>
        <end position="149"/>
    </location>
</feature>
<keyword evidence="1" id="KW-0812">Transmembrane</keyword>
<comment type="caution">
    <text evidence="2">The sequence shown here is derived from an EMBL/GenBank/DDBJ whole genome shotgun (WGS) entry which is preliminary data.</text>
</comment>
<sequence>MVAQLSFDKVYIISIWMESVLYGFLLAITLASLYVNITLRRHQGLHSRIMFGVGILMWTIATIHVGLNCFRLVQGYVIHAGDPGGPAAFFNRLDPWDHVMKDTLYATQEILGDAVAIYRTWTLWDQNWKVLAPLAVLFITSSVFGYAVCDTFTKIHDSSSIFSHQLSTLITVFYAMSFVQSLLTTGLMAYRIWSTDRFSTKYNTSRRWLWPYLRILIESAALQLVAELIVLALYASQVNAQYIFLESLTPLVGITFNAITIRISLRASETFMKKDSERQYVSGYTTRGLATQTIGGHNIHPARSIAISIKQDIETDCHSEADVTYEAK</sequence>
<keyword evidence="3" id="KW-1185">Reference proteome</keyword>
<keyword evidence="1" id="KW-1133">Transmembrane helix</keyword>
<gene>
    <name evidence="2" type="ORF">PsYK624_039160</name>
</gene>
<dbReference type="Proteomes" id="UP000703269">
    <property type="component" value="Unassembled WGS sequence"/>
</dbReference>
<protein>
    <submittedName>
        <fullName evidence="2">Uncharacterized protein</fullName>
    </submittedName>
</protein>
<dbReference type="EMBL" id="BPQB01000007">
    <property type="protein sequence ID" value="GJE87833.1"/>
    <property type="molecule type" value="Genomic_DNA"/>
</dbReference>
<evidence type="ECO:0000313" key="2">
    <source>
        <dbReference type="EMBL" id="GJE87833.1"/>
    </source>
</evidence>
<proteinExistence type="predicted"/>
<feature type="transmembrane region" description="Helical" evidence="1">
    <location>
        <begin position="169"/>
        <end position="193"/>
    </location>
</feature>
<reference evidence="2 3" key="1">
    <citation type="submission" date="2021-08" db="EMBL/GenBank/DDBJ databases">
        <title>Draft Genome Sequence of Phanerochaete sordida strain YK-624.</title>
        <authorList>
            <person name="Mori T."/>
            <person name="Dohra H."/>
            <person name="Suzuki T."/>
            <person name="Kawagishi H."/>
            <person name="Hirai H."/>
        </authorList>
    </citation>
    <scope>NUCLEOTIDE SEQUENCE [LARGE SCALE GENOMIC DNA]</scope>
    <source>
        <strain evidence="2 3">YK-624</strain>
    </source>
</reference>
<name>A0A9P3G3Z1_9APHY</name>
<feature type="transmembrane region" description="Helical" evidence="1">
    <location>
        <begin position="242"/>
        <end position="265"/>
    </location>
</feature>
<keyword evidence="1" id="KW-0472">Membrane</keyword>